<dbReference type="InterPro" id="IPR011044">
    <property type="entry name" value="Quino_amine_DH_bsu"/>
</dbReference>
<gene>
    <name evidence="1" type="ORF">JYK00_05835</name>
</gene>
<dbReference type="InterPro" id="IPR011042">
    <property type="entry name" value="6-blade_b-propeller_TolB-like"/>
</dbReference>
<protein>
    <submittedName>
        <fullName evidence="1">Uncharacterized protein</fullName>
    </submittedName>
</protein>
<proteinExistence type="predicted"/>
<dbReference type="EMBL" id="CP071446">
    <property type="protein sequence ID" value="QTA37264.1"/>
    <property type="molecule type" value="Genomic_DNA"/>
</dbReference>
<dbReference type="SUPFAM" id="SSF50969">
    <property type="entry name" value="YVTN repeat-like/Quinoprotein amine dehydrogenase"/>
    <property type="match status" value="1"/>
</dbReference>
<reference evidence="1 2" key="1">
    <citation type="submission" date="2021-03" db="EMBL/GenBank/DDBJ databases">
        <title>Thermosipho ferrireducens sp.nov., an anaerobic thermophilic iron-reducing bacterium isolated from a deep-sea hydrothermal sulfide deposits.</title>
        <authorList>
            <person name="Zeng X."/>
            <person name="Chen Y."/>
            <person name="Shao Z."/>
        </authorList>
    </citation>
    <scope>NUCLEOTIDE SEQUENCE [LARGE SCALE GENOMIC DNA]</scope>
    <source>
        <strain evidence="1 2">JL129W03</strain>
    </source>
</reference>
<name>A0ABX7S4A9_9BACT</name>
<evidence type="ECO:0000313" key="1">
    <source>
        <dbReference type="EMBL" id="QTA37264.1"/>
    </source>
</evidence>
<accession>A0ABX7S4A9</accession>
<organism evidence="1 2">
    <name type="scientific">Thermosipho ferrireducens</name>
    <dbReference type="NCBI Taxonomy" id="2571116"/>
    <lineage>
        <taxon>Bacteria</taxon>
        <taxon>Thermotogati</taxon>
        <taxon>Thermotogota</taxon>
        <taxon>Thermotogae</taxon>
        <taxon>Thermotogales</taxon>
        <taxon>Fervidobacteriaceae</taxon>
        <taxon>Thermosipho</taxon>
    </lineage>
</organism>
<dbReference type="RefSeq" id="WP_207565989.1">
    <property type="nucleotide sequence ID" value="NZ_CP071446.1"/>
</dbReference>
<dbReference type="Proteomes" id="UP000671862">
    <property type="component" value="Chromosome"/>
</dbReference>
<dbReference type="Gene3D" id="2.120.10.30">
    <property type="entry name" value="TolB, C-terminal domain"/>
    <property type="match status" value="1"/>
</dbReference>
<evidence type="ECO:0000313" key="2">
    <source>
        <dbReference type="Proteomes" id="UP000671862"/>
    </source>
</evidence>
<keyword evidence="2" id="KW-1185">Reference proteome</keyword>
<sequence length="501" mass="58072">MKEKLIVLVLGLILIGTSVFGLLTEEQSRKFLSEAINLWKERQYESADKKMLDALTGSINAVEIPWYWYFQSKLDVYVGQVDKAIENLKTILTITNSKEISELLKKIKKFRIPENSISKNFKIKFIDSFSGVVNGKEYFYSITSIAIFGDKIYLTDYENKRIIILKDRVLWKIIKTNYKPKYITIDSYGRVYVLSDNSLFNLNTDKPILENLASPIIAGVDRADRIVMVDMNGIIIYDHGKLIRKELKQPFIPLDADINYKNLYILDGFNNRIVLFDIYTLDYVKEIPLNKNVWSFEVSPDGEIIYLEGNTLIAGNTKFSLKSSPMFIEYFYPHLFVIDWKADKITWYLLKDEKPIFINIDNFKTTESTLTAQIRIEDYYGDSIHLAKDFITTFEQDVREFASVTYETLDASIVNLKKDSGIEVITERFLGRIVNGNTKLWIYTGGSPLFTKKKGKLVWKITYEYARPTLFPLMRFTVQVNIVDEIYSDTIIFTEGEINGS</sequence>